<dbReference type="Gene3D" id="3.40.50.720">
    <property type="entry name" value="NAD(P)-binding Rossmann-like Domain"/>
    <property type="match status" value="1"/>
</dbReference>
<evidence type="ECO:0000256" key="3">
    <source>
        <dbReference type="ARBA" id="ARBA00016219"/>
    </source>
</evidence>
<evidence type="ECO:0000256" key="6">
    <source>
        <dbReference type="HAMAP-Rule" id="MF_00196"/>
    </source>
</evidence>
<dbReference type="Pfam" id="PF01232">
    <property type="entry name" value="Mannitol_dh"/>
    <property type="match status" value="1"/>
</dbReference>
<dbReference type="InterPro" id="IPR013131">
    <property type="entry name" value="Mannitol_DH_N"/>
</dbReference>
<dbReference type="Proteomes" id="UP000501168">
    <property type="component" value="Chromosome"/>
</dbReference>
<evidence type="ECO:0000256" key="1">
    <source>
        <dbReference type="ARBA" id="ARBA00006541"/>
    </source>
</evidence>
<evidence type="ECO:0000256" key="2">
    <source>
        <dbReference type="ARBA" id="ARBA00012939"/>
    </source>
</evidence>
<dbReference type="EC" id="1.1.1.17" evidence="2 6"/>
<dbReference type="EMBL" id="CP050253">
    <property type="protein sequence ID" value="QIQ20580.1"/>
    <property type="molecule type" value="Genomic_DNA"/>
</dbReference>
<dbReference type="GO" id="GO:0019592">
    <property type="term" value="P:mannitol catabolic process"/>
    <property type="evidence" value="ECO:0007669"/>
    <property type="project" value="TreeGrafter"/>
</dbReference>
<dbReference type="Gene3D" id="1.10.1040.10">
    <property type="entry name" value="N-(1-d-carboxylethyl)-l-norvaline Dehydrogenase, domain 2"/>
    <property type="match status" value="1"/>
</dbReference>
<proteinExistence type="inferred from homology"/>
<dbReference type="PANTHER" id="PTHR30524">
    <property type="entry name" value="MANNITOL-1-PHOSPHATE 5-DEHYDROGENASE"/>
    <property type="match status" value="1"/>
</dbReference>
<dbReference type="GO" id="GO:0005829">
    <property type="term" value="C:cytosol"/>
    <property type="evidence" value="ECO:0007669"/>
    <property type="project" value="TreeGrafter"/>
</dbReference>
<keyword evidence="5 6" id="KW-0520">NAD</keyword>
<comment type="caution">
    <text evidence="6">Lacks conserved residue(s) required for the propagation of feature annotation.</text>
</comment>
<dbReference type="InterPro" id="IPR008927">
    <property type="entry name" value="6-PGluconate_DH-like_C_sf"/>
</dbReference>
<dbReference type="RefSeq" id="WP_166914483.1">
    <property type="nucleotide sequence ID" value="NZ_CP050253.1"/>
</dbReference>
<feature type="domain" description="Mannitol dehydrogenase N-terminal" evidence="7">
    <location>
        <begin position="1"/>
        <end position="192"/>
    </location>
</feature>
<protein>
    <recommendedName>
        <fullName evidence="3 6">Mannitol-1-phosphate 5-dehydrogenase</fullName>
        <ecNumber evidence="2 6">1.1.1.17</ecNumber>
    </recommendedName>
</protein>
<accession>A0A6G9IAH3</accession>
<feature type="domain" description="Mannitol dehydrogenase C-terminal" evidence="8">
    <location>
        <begin position="203"/>
        <end position="370"/>
    </location>
</feature>
<dbReference type="GO" id="GO:0008926">
    <property type="term" value="F:mannitol-1-phosphate 5-dehydrogenase activity"/>
    <property type="evidence" value="ECO:0007669"/>
    <property type="project" value="UniProtKB-UniRule"/>
</dbReference>
<sequence length="402" mass="45360">MNVIHFGAGNIGKGFIANVLSHNGFHICFVDVDQTNIATIRKENKYLIEVLDTKPYFVEVNNVSILDSIHEQTQIVEQICQADLITTSVGVNNLPRIAPLIIQGLIERFKRHRTPVNIIANENAINATNILKQAITQQLPTSEQQILTQVGFVNSAIDRQAISTTYNGTTITAVEPFWEWVINQKEMVENNLPKIQGVTYVDDLQPYIEKKLYIVNLGHASLAYLGFIANKTTILDVLSIPVFRQFVKNVMSDSARYLIAEYQFAEQTLADYIEDTLSRFANPHIKDSVLRVAKSPIRKLGVNERLIGPLSQLQSRKLPTHNLSKVVAMALLFSDQQDSEAITLQDFIQQHGIEAAIKHYCQITDQALIQVIADYYTTLNAIIQNDSGTHFLTRIEHFLFNQ</sequence>
<dbReference type="Pfam" id="PF08125">
    <property type="entry name" value="Mannitol_dh_C"/>
    <property type="match status" value="1"/>
</dbReference>
<dbReference type="AlphaFoldDB" id="A0A6G9IAH3"/>
<dbReference type="InterPro" id="IPR023028">
    <property type="entry name" value="Mannitol_1_phos_5_DH"/>
</dbReference>
<dbReference type="InterPro" id="IPR013328">
    <property type="entry name" value="6PGD_dom2"/>
</dbReference>
<reference evidence="9 10" key="1">
    <citation type="submission" date="2020-03" db="EMBL/GenBank/DDBJ databases">
        <title>Complete genome sequence of Orbus sp. IPMB12 (BCRC 80908).</title>
        <authorList>
            <person name="Lo W.-S."/>
            <person name="Chang T.-H."/>
            <person name="Kuo C.-H."/>
        </authorList>
    </citation>
    <scope>NUCLEOTIDE SEQUENCE [LARGE SCALE GENOMIC DNA]</scope>
    <source>
        <strain evidence="9 10">IPMB12</strain>
    </source>
</reference>
<dbReference type="InParanoid" id="A0A6G9IAH3"/>
<comment type="catalytic activity">
    <reaction evidence="6">
        <text>D-mannitol 1-phosphate + NAD(+) = beta-D-fructose 6-phosphate + NADH + H(+)</text>
        <dbReference type="Rhea" id="RHEA:19661"/>
        <dbReference type="ChEBI" id="CHEBI:15378"/>
        <dbReference type="ChEBI" id="CHEBI:57540"/>
        <dbReference type="ChEBI" id="CHEBI:57634"/>
        <dbReference type="ChEBI" id="CHEBI:57945"/>
        <dbReference type="ChEBI" id="CHEBI:61381"/>
        <dbReference type="EC" id="1.1.1.17"/>
    </reaction>
</comment>
<dbReference type="SUPFAM" id="SSF48179">
    <property type="entry name" value="6-phosphogluconate dehydrogenase C-terminal domain-like"/>
    <property type="match status" value="1"/>
</dbReference>
<organism evidence="9 10">
    <name type="scientific">Zophobihabitans entericus</name>
    <dbReference type="NCBI Taxonomy" id="1635327"/>
    <lineage>
        <taxon>Bacteria</taxon>
        <taxon>Pseudomonadati</taxon>
        <taxon>Pseudomonadota</taxon>
        <taxon>Gammaproteobacteria</taxon>
        <taxon>Orbales</taxon>
        <taxon>Orbaceae</taxon>
        <taxon>Zophobihabitans</taxon>
    </lineage>
</organism>
<gene>
    <name evidence="6" type="primary">mtlD</name>
    <name evidence="9" type="ORF">IPMB12_02105</name>
</gene>
<evidence type="ECO:0000256" key="5">
    <source>
        <dbReference type="ARBA" id="ARBA00023027"/>
    </source>
</evidence>
<evidence type="ECO:0000313" key="10">
    <source>
        <dbReference type="Proteomes" id="UP000501168"/>
    </source>
</evidence>
<evidence type="ECO:0000313" key="9">
    <source>
        <dbReference type="EMBL" id="QIQ20580.1"/>
    </source>
</evidence>
<dbReference type="KEGG" id="orb:IPMB12_02105"/>
<dbReference type="SUPFAM" id="SSF51735">
    <property type="entry name" value="NAD(P)-binding Rossmann-fold domains"/>
    <property type="match status" value="1"/>
</dbReference>
<evidence type="ECO:0000259" key="8">
    <source>
        <dbReference type="Pfam" id="PF08125"/>
    </source>
</evidence>
<dbReference type="PRINTS" id="PR00084">
    <property type="entry name" value="MTLDHDRGNASE"/>
</dbReference>
<name>A0A6G9IAH3_9GAMM</name>
<evidence type="ECO:0000256" key="4">
    <source>
        <dbReference type="ARBA" id="ARBA00023002"/>
    </source>
</evidence>
<evidence type="ECO:0000259" key="7">
    <source>
        <dbReference type="Pfam" id="PF01232"/>
    </source>
</evidence>
<dbReference type="InterPro" id="IPR036291">
    <property type="entry name" value="NAD(P)-bd_dom_sf"/>
</dbReference>
<keyword evidence="4 6" id="KW-0560">Oxidoreductase</keyword>
<dbReference type="PANTHER" id="PTHR30524:SF0">
    <property type="entry name" value="ALTRONATE OXIDOREDUCTASE-RELATED"/>
    <property type="match status" value="1"/>
</dbReference>
<dbReference type="HAMAP" id="MF_00196">
    <property type="entry name" value="Mannitol_dehydrog"/>
    <property type="match status" value="1"/>
</dbReference>
<dbReference type="InterPro" id="IPR000669">
    <property type="entry name" value="Mannitol_DH"/>
</dbReference>
<comment type="similarity">
    <text evidence="1 6">Belongs to the mannitol dehydrogenase family.</text>
</comment>
<dbReference type="InterPro" id="IPR013118">
    <property type="entry name" value="Mannitol_DH_C"/>
</dbReference>
<keyword evidence="10" id="KW-1185">Reference proteome</keyword>